<name>A0A8X6QYR0_NEPPI</name>
<accession>A0A8X6QYR0</accession>
<gene>
    <name evidence="1" type="ORF">NPIL_663711</name>
</gene>
<organism evidence="1 2">
    <name type="scientific">Nephila pilipes</name>
    <name type="common">Giant wood spider</name>
    <name type="synonym">Nephila maculata</name>
    <dbReference type="NCBI Taxonomy" id="299642"/>
    <lineage>
        <taxon>Eukaryota</taxon>
        <taxon>Metazoa</taxon>
        <taxon>Ecdysozoa</taxon>
        <taxon>Arthropoda</taxon>
        <taxon>Chelicerata</taxon>
        <taxon>Arachnida</taxon>
        <taxon>Araneae</taxon>
        <taxon>Araneomorphae</taxon>
        <taxon>Entelegynae</taxon>
        <taxon>Araneoidea</taxon>
        <taxon>Nephilidae</taxon>
        <taxon>Nephila</taxon>
    </lineage>
</organism>
<protein>
    <submittedName>
        <fullName evidence="1">Uncharacterized protein</fullName>
    </submittedName>
</protein>
<comment type="caution">
    <text evidence="1">The sequence shown here is derived from an EMBL/GenBank/DDBJ whole genome shotgun (WGS) entry which is preliminary data.</text>
</comment>
<evidence type="ECO:0000313" key="1">
    <source>
        <dbReference type="EMBL" id="GFU45143.1"/>
    </source>
</evidence>
<dbReference type="AlphaFoldDB" id="A0A8X6QYR0"/>
<reference evidence="1" key="1">
    <citation type="submission" date="2020-08" db="EMBL/GenBank/DDBJ databases">
        <title>Multicomponent nature underlies the extraordinary mechanical properties of spider dragline silk.</title>
        <authorList>
            <person name="Kono N."/>
            <person name="Nakamura H."/>
            <person name="Mori M."/>
            <person name="Yoshida Y."/>
            <person name="Ohtoshi R."/>
            <person name="Malay A.D."/>
            <person name="Moran D.A.P."/>
            <person name="Tomita M."/>
            <person name="Numata K."/>
            <person name="Arakawa K."/>
        </authorList>
    </citation>
    <scope>NUCLEOTIDE SEQUENCE</scope>
</reference>
<dbReference type="EMBL" id="BMAW01132833">
    <property type="protein sequence ID" value="GFU45143.1"/>
    <property type="molecule type" value="Genomic_DNA"/>
</dbReference>
<sequence>MFEEKNAKECLQNLPKIIDIGGYTPDQFWNADENDLRQRLIIEFFLKSTETQRHHSRYLNSSCLRHFKQNIKTSKSVTAISKKMICSSFVTWRQNNNPHAVWQPYTVTFPI</sequence>
<proteinExistence type="predicted"/>
<evidence type="ECO:0000313" key="2">
    <source>
        <dbReference type="Proteomes" id="UP000887013"/>
    </source>
</evidence>
<keyword evidence="2" id="KW-1185">Reference proteome</keyword>
<dbReference type="Proteomes" id="UP000887013">
    <property type="component" value="Unassembled WGS sequence"/>
</dbReference>